<comment type="caution">
    <text evidence="3">The sequence shown here is derived from an EMBL/GenBank/DDBJ whole genome shotgun (WGS) entry which is preliminary data.</text>
</comment>
<keyword evidence="4" id="KW-1185">Reference proteome</keyword>
<dbReference type="PANTHER" id="PTHR33492:SF12">
    <property type="entry name" value="HOMEODOMAIN-LIKE SUPERFAMILY PROTEIN-RELATED"/>
    <property type="match status" value="1"/>
</dbReference>
<evidence type="ECO:0000259" key="2">
    <source>
        <dbReference type="PROSITE" id="PS50090"/>
    </source>
</evidence>
<evidence type="ECO:0000256" key="1">
    <source>
        <dbReference type="SAM" id="MobiDB-lite"/>
    </source>
</evidence>
<sequence>MADHAYQLMVVEGGEVAREYRKGNWTLQETMVLIEAKRMDKERRTKRGGGAGGESSAAAGGRPSELRWKWVEDYCWRHGCHRSQNQCNDKWDNLMRDYKKVRNYEEKVAGVAGGEGSYWKLESHERKERNLPSNFLPQVYEALYDVMERRGGGSGGGAHGAVDFAAAAEERLMGGVPSTSLPLLVQQPPSAPAQEPSLRPPIPPPPPPQNSPPHPQVLHELDSDDDTEHSSSPPRKRMREGGRREGRSGGGSGSGSGHELLGSAISKGAAMLAEALMANEEREETRHRDLLIMKERKLKMEQSRAETSAEAMAGLVTAINRLASSIQGSVPHRNPRAPE</sequence>
<dbReference type="InterPro" id="IPR001005">
    <property type="entry name" value="SANT/Myb"/>
</dbReference>
<dbReference type="InterPro" id="IPR044822">
    <property type="entry name" value="Myb_DNA-bind_4"/>
</dbReference>
<dbReference type="Proteomes" id="UP000652761">
    <property type="component" value="Unassembled WGS sequence"/>
</dbReference>
<dbReference type="Gene3D" id="1.10.10.60">
    <property type="entry name" value="Homeodomain-like"/>
    <property type="match status" value="1"/>
</dbReference>
<dbReference type="Pfam" id="PF13837">
    <property type="entry name" value="Myb_DNA-bind_4"/>
    <property type="match status" value="1"/>
</dbReference>
<dbReference type="PROSITE" id="PS50090">
    <property type="entry name" value="MYB_LIKE"/>
    <property type="match status" value="1"/>
</dbReference>
<feature type="region of interest" description="Disordered" evidence="1">
    <location>
        <begin position="179"/>
        <end position="261"/>
    </location>
</feature>
<feature type="region of interest" description="Disordered" evidence="1">
    <location>
        <begin position="38"/>
        <end position="61"/>
    </location>
</feature>
<dbReference type="EMBL" id="NMUH01003960">
    <property type="protein sequence ID" value="MQM07816.1"/>
    <property type="molecule type" value="Genomic_DNA"/>
</dbReference>
<evidence type="ECO:0000313" key="4">
    <source>
        <dbReference type="Proteomes" id="UP000652761"/>
    </source>
</evidence>
<feature type="compositionally biased region" description="Low complexity" evidence="1">
    <location>
        <begin position="186"/>
        <end position="197"/>
    </location>
</feature>
<gene>
    <name evidence="3" type="ORF">Taro_040661</name>
</gene>
<accession>A0A843WJC8</accession>
<reference evidence="3" key="1">
    <citation type="submission" date="2017-07" db="EMBL/GenBank/DDBJ databases">
        <title>Taro Niue Genome Assembly and Annotation.</title>
        <authorList>
            <person name="Atibalentja N."/>
            <person name="Keating K."/>
            <person name="Fields C.J."/>
        </authorList>
    </citation>
    <scope>NUCLEOTIDE SEQUENCE</scope>
    <source>
        <strain evidence="3">Niue_2</strain>
        <tissue evidence="3">Leaf</tissue>
    </source>
</reference>
<organism evidence="3 4">
    <name type="scientific">Colocasia esculenta</name>
    <name type="common">Wild taro</name>
    <name type="synonym">Arum esculentum</name>
    <dbReference type="NCBI Taxonomy" id="4460"/>
    <lineage>
        <taxon>Eukaryota</taxon>
        <taxon>Viridiplantae</taxon>
        <taxon>Streptophyta</taxon>
        <taxon>Embryophyta</taxon>
        <taxon>Tracheophyta</taxon>
        <taxon>Spermatophyta</taxon>
        <taxon>Magnoliopsida</taxon>
        <taxon>Liliopsida</taxon>
        <taxon>Araceae</taxon>
        <taxon>Aroideae</taxon>
        <taxon>Colocasieae</taxon>
        <taxon>Colocasia</taxon>
    </lineage>
</organism>
<name>A0A843WJC8_COLES</name>
<dbReference type="PANTHER" id="PTHR33492">
    <property type="entry name" value="OSJNBA0043A12.37 PROTEIN-RELATED"/>
    <property type="match status" value="1"/>
</dbReference>
<dbReference type="OrthoDB" id="1843873at2759"/>
<dbReference type="AlphaFoldDB" id="A0A843WJC8"/>
<evidence type="ECO:0000313" key="3">
    <source>
        <dbReference type="EMBL" id="MQM07816.1"/>
    </source>
</evidence>
<feature type="compositionally biased region" description="Pro residues" evidence="1">
    <location>
        <begin position="198"/>
        <end position="215"/>
    </location>
</feature>
<protein>
    <recommendedName>
        <fullName evidence="2">Myb-like domain-containing protein</fullName>
    </recommendedName>
</protein>
<proteinExistence type="predicted"/>
<feature type="domain" description="Myb-like" evidence="2">
    <location>
        <begin position="17"/>
        <end position="95"/>
    </location>
</feature>